<dbReference type="Proteomes" id="UP001151081">
    <property type="component" value="Unassembled WGS sequence"/>
</dbReference>
<dbReference type="AlphaFoldDB" id="A0A9X3X329"/>
<name>A0A9X3X329_9BACT</name>
<organism evidence="2 3">
    <name type="scientific">Polyangium jinanense</name>
    <dbReference type="NCBI Taxonomy" id="2829994"/>
    <lineage>
        <taxon>Bacteria</taxon>
        <taxon>Pseudomonadati</taxon>
        <taxon>Myxococcota</taxon>
        <taxon>Polyangia</taxon>
        <taxon>Polyangiales</taxon>
        <taxon>Polyangiaceae</taxon>
        <taxon>Polyangium</taxon>
    </lineage>
</organism>
<proteinExistence type="predicted"/>
<feature type="transmembrane region" description="Helical" evidence="1">
    <location>
        <begin position="116"/>
        <end position="135"/>
    </location>
</feature>
<dbReference type="InterPro" id="IPR019206">
    <property type="entry name" value="DUF2085_TM"/>
</dbReference>
<keyword evidence="1" id="KW-0812">Transmembrane</keyword>
<keyword evidence="1" id="KW-1133">Transmembrane helix</keyword>
<dbReference type="EMBL" id="JAGTJJ010000010">
    <property type="protein sequence ID" value="MDC3982814.1"/>
    <property type="molecule type" value="Genomic_DNA"/>
</dbReference>
<feature type="transmembrane region" description="Helical" evidence="1">
    <location>
        <begin position="86"/>
        <end position="110"/>
    </location>
</feature>
<keyword evidence="3" id="KW-1185">Reference proteome</keyword>
<evidence type="ECO:0000313" key="2">
    <source>
        <dbReference type="EMBL" id="MDC3982814.1"/>
    </source>
</evidence>
<sequence>MLRVVLVLVGLSPWLLPFSRAWLPLGGAGQRLDALFAAMCHQIPERTLVLAGVVMPLCSRCAGIFAGAAAGALVAWPHLRPRAWRFWILGMSLCMLVDVVAQGAGLYPVWHPSRLATGFAFGYAIAAACVDMCGAGRGRGR</sequence>
<protein>
    <submittedName>
        <fullName evidence="2">DUF2085 domain-containing protein</fullName>
    </submittedName>
</protein>
<evidence type="ECO:0000256" key="1">
    <source>
        <dbReference type="SAM" id="Phobius"/>
    </source>
</evidence>
<evidence type="ECO:0000313" key="3">
    <source>
        <dbReference type="Proteomes" id="UP001151081"/>
    </source>
</evidence>
<accession>A0A9X3X329</accession>
<keyword evidence="1" id="KW-0472">Membrane</keyword>
<reference evidence="2 3" key="1">
    <citation type="submission" date="2021-04" db="EMBL/GenBank/DDBJ databases">
        <title>Genome analysis of Polyangium sp.</title>
        <authorList>
            <person name="Li Y."/>
            <person name="Wang J."/>
        </authorList>
    </citation>
    <scope>NUCLEOTIDE SEQUENCE [LARGE SCALE GENOMIC DNA]</scope>
    <source>
        <strain evidence="2 3">SDU14</strain>
    </source>
</reference>
<gene>
    <name evidence="2" type="ORF">KEG57_20040</name>
</gene>
<feature type="transmembrane region" description="Helical" evidence="1">
    <location>
        <begin position="48"/>
        <end position="74"/>
    </location>
</feature>
<dbReference type="Pfam" id="PF09858">
    <property type="entry name" value="DUF2085"/>
    <property type="match status" value="1"/>
</dbReference>
<comment type="caution">
    <text evidence="2">The sequence shown here is derived from an EMBL/GenBank/DDBJ whole genome shotgun (WGS) entry which is preliminary data.</text>
</comment>